<evidence type="ECO:0000256" key="5">
    <source>
        <dbReference type="SAM" id="MobiDB-lite"/>
    </source>
</evidence>
<dbReference type="GO" id="GO:0005856">
    <property type="term" value="C:cytoskeleton"/>
    <property type="evidence" value="ECO:0007669"/>
    <property type="project" value="UniProtKB-SubCell"/>
</dbReference>
<evidence type="ECO:0008006" key="8">
    <source>
        <dbReference type="Google" id="ProtNLM"/>
    </source>
</evidence>
<feature type="region of interest" description="Disordered" evidence="5">
    <location>
        <begin position="257"/>
        <end position="285"/>
    </location>
</feature>
<evidence type="ECO:0000256" key="1">
    <source>
        <dbReference type="ARBA" id="ARBA00004245"/>
    </source>
</evidence>
<name>A0A5E8BSE4_9ASCO</name>
<evidence type="ECO:0000256" key="2">
    <source>
        <dbReference type="ARBA" id="ARBA00022490"/>
    </source>
</evidence>
<comment type="subcellular location">
    <subcellularLocation>
        <location evidence="1">Cytoplasm</location>
        <location evidence="1">Cytoskeleton</location>
    </subcellularLocation>
</comment>
<dbReference type="InterPro" id="IPR020902">
    <property type="entry name" value="Actin/actin-like_CS"/>
</dbReference>
<dbReference type="Proteomes" id="UP000398389">
    <property type="component" value="Unassembled WGS sequence"/>
</dbReference>
<evidence type="ECO:0000313" key="7">
    <source>
        <dbReference type="Proteomes" id="UP000398389"/>
    </source>
</evidence>
<reference evidence="6 7" key="1">
    <citation type="submission" date="2019-09" db="EMBL/GenBank/DDBJ databases">
        <authorList>
            <person name="Brejova B."/>
        </authorList>
    </citation>
    <scope>NUCLEOTIDE SEQUENCE [LARGE SCALE GENOMIC DNA]</scope>
</reference>
<evidence type="ECO:0000256" key="4">
    <source>
        <dbReference type="ARBA" id="ARBA00038483"/>
    </source>
</evidence>
<dbReference type="OrthoDB" id="5132116at2759"/>
<gene>
    <name evidence="6" type="ORF">SAPINGB_P004181</name>
</gene>
<comment type="similarity">
    <text evidence="4">Belongs to the actin family. ARP1 subfamily.</text>
</comment>
<dbReference type="FunFam" id="3.30.420.40:FF:000018">
    <property type="entry name" value="Actin-like protein (Centractin)"/>
    <property type="match status" value="1"/>
</dbReference>
<dbReference type="PRINTS" id="PR00190">
    <property type="entry name" value="ACTIN"/>
</dbReference>
<keyword evidence="7" id="KW-1185">Reference proteome</keyword>
<dbReference type="PANTHER" id="PTHR11937">
    <property type="entry name" value="ACTIN"/>
    <property type="match status" value="1"/>
</dbReference>
<dbReference type="SMART" id="SM00268">
    <property type="entry name" value="ACTIN"/>
    <property type="match status" value="1"/>
</dbReference>
<keyword evidence="3" id="KW-0206">Cytoskeleton</keyword>
<dbReference type="Pfam" id="PF00022">
    <property type="entry name" value="Actin"/>
    <property type="match status" value="1"/>
</dbReference>
<dbReference type="AlphaFoldDB" id="A0A5E8BSE4"/>
<dbReference type="RefSeq" id="XP_031854787.1">
    <property type="nucleotide sequence ID" value="XM_031998896.1"/>
</dbReference>
<dbReference type="InterPro" id="IPR043129">
    <property type="entry name" value="ATPase_NBD"/>
</dbReference>
<dbReference type="EMBL" id="CABVLU010000003">
    <property type="protein sequence ID" value="VVT54648.1"/>
    <property type="molecule type" value="Genomic_DNA"/>
</dbReference>
<evidence type="ECO:0000313" key="6">
    <source>
        <dbReference type="EMBL" id="VVT54648.1"/>
    </source>
</evidence>
<dbReference type="PROSITE" id="PS01132">
    <property type="entry name" value="ACTINS_ACT_LIKE"/>
    <property type="match status" value="1"/>
</dbReference>
<protein>
    <recommendedName>
        <fullName evidence="8">Actin</fullName>
    </recommendedName>
</protein>
<sequence>MEYDDVLLNQPVVFDNGSGTIKAGIAGEEQPRTFFPSYVGRPKHSRIMAGALEGDTFIGSRAQTNRGLLKLRYPMEHGVVTDWDDMERIWAHVYTDELRVLSEEHPVLLTEAPLNPRANREQAAQIFFETFNVPALHLAIQAVLALYASGRTSGLVLDSGDGVSHAVPVAQGFAIENAIMRVDVAGRDVTRQLQMLLRRAGVVLTTSAEREIVRDIKERACYLAIDPRREEKEWAALRMDRLHPLSTLTTVTATANITQTGTTDTQEDLGTGGGDSQINSAGPGSSQALASNVYRLPDGRELNLGAERFRAPEILFRPDLIGSEEMGVHQLVSSSISRTDLDLRGMLYGSVVLSGGSTLTRGFGDRLLYELRRETPPGTKIKIYAPPERKYSTWIGGSILAGLSTFKKLWVSVDEWHENPDIIHTKCM</sequence>
<dbReference type="Gene3D" id="3.90.640.10">
    <property type="entry name" value="Actin, Chain A, domain 4"/>
    <property type="match status" value="1"/>
</dbReference>
<accession>A0A5E8BSE4</accession>
<dbReference type="GeneID" id="43582996"/>
<dbReference type="Gene3D" id="3.30.420.40">
    <property type="match status" value="2"/>
</dbReference>
<feature type="compositionally biased region" description="Polar residues" evidence="5">
    <location>
        <begin position="276"/>
        <end position="285"/>
    </location>
</feature>
<organism evidence="6 7">
    <name type="scientific">Magnusiomyces paraingens</name>
    <dbReference type="NCBI Taxonomy" id="2606893"/>
    <lineage>
        <taxon>Eukaryota</taxon>
        <taxon>Fungi</taxon>
        <taxon>Dikarya</taxon>
        <taxon>Ascomycota</taxon>
        <taxon>Saccharomycotina</taxon>
        <taxon>Dipodascomycetes</taxon>
        <taxon>Dipodascales</taxon>
        <taxon>Dipodascaceae</taxon>
        <taxon>Magnusiomyces</taxon>
    </lineage>
</organism>
<evidence type="ECO:0000256" key="3">
    <source>
        <dbReference type="ARBA" id="ARBA00023212"/>
    </source>
</evidence>
<dbReference type="SUPFAM" id="SSF53067">
    <property type="entry name" value="Actin-like ATPase domain"/>
    <property type="match status" value="2"/>
</dbReference>
<dbReference type="CDD" id="cd10216">
    <property type="entry name" value="ASKHA_NBD_Arp1"/>
    <property type="match status" value="1"/>
</dbReference>
<dbReference type="InterPro" id="IPR004000">
    <property type="entry name" value="Actin"/>
</dbReference>
<keyword evidence="2" id="KW-0963">Cytoplasm</keyword>
<proteinExistence type="inferred from homology"/>